<comment type="caution">
    <text evidence="1">The sequence shown here is derived from an EMBL/GenBank/DDBJ whole genome shotgun (WGS) entry which is preliminary data.</text>
</comment>
<sequence>MHKLDSARNKTDSIVNSFDVSLMSNAKWVKLLNLLSNLNLDGANATVKLVWDIDIRSFRLDKDLEFNFDYYASSMESMISGYPKGFYDYKEIEWLNILAPSETIGLINKSLDKVGKFCVKQTTDSIQILAYKNT</sequence>
<evidence type="ECO:0000313" key="2">
    <source>
        <dbReference type="Proteomes" id="UP000815846"/>
    </source>
</evidence>
<dbReference type="Proteomes" id="UP000815846">
    <property type="component" value="Unassembled WGS sequence"/>
</dbReference>
<dbReference type="RefSeq" id="WP_101343755.1">
    <property type="nucleotide sequence ID" value="NZ_PJAI02000040.1"/>
</dbReference>
<proteinExistence type="predicted"/>
<keyword evidence="2" id="KW-1185">Reference proteome</keyword>
<gene>
    <name evidence="1" type="ORF">CWS31_016925</name>
</gene>
<dbReference type="EMBL" id="PJAI02000040">
    <property type="protein sequence ID" value="TYK64208.1"/>
    <property type="molecule type" value="Genomic_DNA"/>
</dbReference>
<accession>A0ABY3MSN4</accession>
<reference evidence="1 2" key="1">
    <citation type="submission" date="2019-08" db="EMBL/GenBank/DDBJ databases">
        <title>Microbe sample from Colwellia echini.</title>
        <authorList>
            <person name="Christiansen L."/>
            <person name="Pathiraja D."/>
            <person name="Schultz-Johansen M."/>
            <person name="Choi I.-G."/>
            <person name="Stougaard P."/>
        </authorList>
    </citation>
    <scope>NUCLEOTIDE SEQUENCE [LARGE SCALE GENOMIC DNA]</scope>
    <source>
        <strain evidence="1 2">A3</strain>
    </source>
</reference>
<organism evidence="1 2">
    <name type="scientific">Colwellia echini</name>
    <dbReference type="NCBI Taxonomy" id="1982103"/>
    <lineage>
        <taxon>Bacteria</taxon>
        <taxon>Pseudomonadati</taxon>
        <taxon>Pseudomonadota</taxon>
        <taxon>Gammaproteobacteria</taxon>
        <taxon>Alteromonadales</taxon>
        <taxon>Colwelliaceae</taxon>
        <taxon>Colwellia</taxon>
    </lineage>
</organism>
<name>A0ABY3MSN4_9GAMM</name>
<protein>
    <submittedName>
        <fullName evidence="1">Uncharacterized protein</fullName>
    </submittedName>
</protein>
<evidence type="ECO:0000313" key="1">
    <source>
        <dbReference type="EMBL" id="TYK64208.1"/>
    </source>
</evidence>